<dbReference type="EMBL" id="NIBD01000006">
    <property type="protein sequence ID" value="PAB56879.1"/>
    <property type="molecule type" value="Genomic_DNA"/>
</dbReference>
<reference evidence="3 4" key="1">
    <citation type="submission" date="2017-05" db="EMBL/GenBank/DDBJ databases">
        <title>Lactobacillus johnsonii from commercial turkeys.</title>
        <authorList>
            <person name="Johnson T.J."/>
            <person name="Youmans B."/>
        </authorList>
    </citation>
    <scope>NUCLEOTIDE SEQUENCE [LARGE SCALE GENOMIC DNA]</scope>
    <source>
        <strain evidence="3 4">UMNLJ114</strain>
    </source>
</reference>
<dbReference type="InterPro" id="IPR001604">
    <property type="entry name" value="Endo_G_ENPP1-like_dom"/>
</dbReference>
<evidence type="ECO:0000313" key="4">
    <source>
        <dbReference type="Proteomes" id="UP000216008"/>
    </source>
</evidence>
<organism evidence="3 4">
    <name type="scientific">Lactobacillus johnsonii</name>
    <dbReference type="NCBI Taxonomy" id="33959"/>
    <lineage>
        <taxon>Bacteria</taxon>
        <taxon>Bacillati</taxon>
        <taxon>Bacillota</taxon>
        <taxon>Bacilli</taxon>
        <taxon>Lactobacillales</taxon>
        <taxon>Lactobacillaceae</taxon>
        <taxon>Lactobacillus</taxon>
    </lineage>
</organism>
<comment type="caution">
    <text evidence="3">The sequence shown here is derived from an EMBL/GenBank/DDBJ whole genome shotgun (WGS) entry which is preliminary data.</text>
</comment>
<evidence type="ECO:0000256" key="1">
    <source>
        <dbReference type="SAM" id="SignalP"/>
    </source>
</evidence>
<dbReference type="GO" id="GO:0016787">
    <property type="term" value="F:hydrolase activity"/>
    <property type="evidence" value="ECO:0007669"/>
    <property type="project" value="InterPro"/>
</dbReference>
<dbReference type="InterPro" id="IPR044927">
    <property type="entry name" value="Endonuclea_NS_2"/>
</dbReference>
<evidence type="ECO:0000259" key="2">
    <source>
        <dbReference type="SMART" id="SM00892"/>
    </source>
</evidence>
<dbReference type="Gene3D" id="3.40.570.10">
    <property type="entry name" value="Extracellular Endonuclease, subunit A"/>
    <property type="match status" value="1"/>
</dbReference>
<dbReference type="Pfam" id="PF13930">
    <property type="entry name" value="Endonuclea_NS_2"/>
    <property type="match status" value="1"/>
</dbReference>
<gene>
    <name evidence="3" type="ORF">A3Q24_01175</name>
</gene>
<dbReference type="PROSITE" id="PS51257">
    <property type="entry name" value="PROKAR_LIPOPROTEIN"/>
    <property type="match status" value="1"/>
</dbReference>
<dbReference type="InterPro" id="IPR044929">
    <property type="entry name" value="DNA/RNA_non-sp_Endonuclease_sf"/>
</dbReference>
<keyword evidence="1" id="KW-0732">Signal</keyword>
<evidence type="ECO:0000313" key="3">
    <source>
        <dbReference type="EMBL" id="PAB56879.1"/>
    </source>
</evidence>
<dbReference type="GO" id="GO:0003676">
    <property type="term" value="F:nucleic acid binding"/>
    <property type="evidence" value="ECO:0007669"/>
    <property type="project" value="InterPro"/>
</dbReference>
<sequence>MSKKTRIFALFAAISFLTCGCYFNTKEQSQSSNQQQITTKVGGLSSKEYTKLANLNFKSGNKPIVFINRNNSTLNKNWVKNRIDYQNLDSWNRTSASVTAFLDENNLITNSQRTRQLWKPTGWHSNRPGAEIYNRGHLIAYSLSNGINKNGVYTGNASGDLDNPKNLFTQTAFSNQKLQTYYERQVREALYSGQKVIYQATPIFRGDEKMARGINLQAISTNSMLNFNVYLFNVQPGYKFNYQTGRAIKDNTMKINQIY</sequence>
<dbReference type="Proteomes" id="UP000216008">
    <property type="component" value="Unassembled WGS sequence"/>
</dbReference>
<protein>
    <submittedName>
        <fullName evidence="3">DNA nuclease</fullName>
    </submittedName>
</protein>
<dbReference type="RefSeq" id="WP_095182512.1">
    <property type="nucleotide sequence ID" value="NZ_NIBD01000006.1"/>
</dbReference>
<dbReference type="AlphaFoldDB" id="A0A267MBE9"/>
<dbReference type="GO" id="GO:0046872">
    <property type="term" value="F:metal ion binding"/>
    <property type="evidence" value="ECO:0007669"/>
    <property type="project" value="InterPro"/>
</dbReference>
<dbReference type="SMART" id="SM00892">
    <property type="entry name" value="Endonuclease_NS"/>
    <property type="match status" value="1"/>
</dbReference>
<accession>A0A267MBE9</accession>
<name>A0A267MBE9_LACJH</name>
<feature type="signal peptide" evidence="1">
    <location>
        <begin position="1"/>
        <end position="20"/>
    </location>
</feature>
<feature type="domain" description="DNA/RNA non-specific endonuclease/pyrophosphatase/phosphodiesterase" evidence="2">
    <location>
        <begin position="77"/>
        <end position="249"/>
    </location>
</feature>
<feature type="chain" id="PRO_5039705042" evidence="1">
    <location>
        <begin position="21"/>
        <end position="259"/>
    </location>
</feature>
<proteinExistence type="predicted"/>